<keyword evidence="4" id="KW-0548">Nucleotidyltransferase</keyword>
<evidence type="ECO:0000256" key="1">
    <source>
        <dbReference type="ARBA" id="ARBA00012524"/>
    </source>
</evidence>
<organism evidence="6 8">
    <name type="scientific">Budvicia aquatica</name>
    <dbReference type="NCBI Taxonomy" id="82979"/>
    <lineage>
        <taxon>Bacteria</taxon>
        <taxon>Pseudomonadati</taxon>
        <taxon>Pseudomonadota</taxon>
        <taxon>Gammaproteobacteria</taxon>
        <taxon>Enterobacterales</taxon>
        <taxon>Budviciaceae</taxon>
        <taxon>Budvicia</taxon>
    </lineage>
</organism>
<reference evidence="7 9" key="3">
    <citation type="submission" date="2019-03" db="EMBL/GenBank/DDBJ databases">
        <authorList>
            <consortium name="Pathogen Informatics"/>
        </authorList>
    </citation>
    <scope>NUCLEOTIDE SEQUENCE [LARGE SCALE GENOMIC DNA]</scope>
    <source>
        <strain evidence="7 9">NCTC12282</strain>
    </source>
</reference>
<evidence type="ECO:0000313" key="6">
    <source>
        <dbReference type="EMBL" id="PHI29863.1"/>
    </source>
</evidence>
<keyword evidence="8" id="KW-1185">Reference proteome</keyword>
<accession>A0A2C6DME7</accession>
<dbReference type="STRING" id="1111728.GCA_000427805_01831"/>
<evidence type="ECO:0000313" key="7">
    <source>
        <dbReference type="EMBL" id="VFS48502.1"/>
    </source>
</evidence>
<dbReference type="NCBIfam" id="TIGR03124">
    <property type="entry name" value="citrate_citX"/>
    <property type="match status" value="1"/>
</dbReference>
<proteinExistence type="predicted"/>
<dbReference type="GO" id="GO:0050519">
    <property type="term" value="F:holo-citrate lyase synthase activity"/>
    <property type="evidence" value="ECO:0007669"/>
    <property type="project" value="UniProtKB-EC"/>
</dbReference>
<gene>
    <name evidence="6" type="primary">citX</name>
    <name evidence="6" type="ORF">CRN84_11170</name>
    <name evidence="7" type="ORF">NCTC12282_03229</name>
</gene>
<dbReference type="EMBL" id="PDDX01000001">
    <property type="protein sequence ID" value="PHI29863.1"/>
    <property type="molecule type" value="Genomic_DNA"/>
</dbReference>
<dbReference type="EC" id="2.7.7.61" evidence="1"/>
<dbReference type="Pfam" id="PF03802">
    <property type="entry name" value="CitX"/>
    <property type="match status" value="1"/>
</dbReference>
<dbReference type="OrthoDB" id="3196716at2"/>
<protein>
    <recommendedName>
        <fullName evidence="2">Apo-citrate lyase phosphoribosyl-dephospho-CoA transferase</fullName>
        <ecNumber evidence="1">2.7.7.61</ecNumber>
    </recommendedName>
</protein>
<keyword evidence="6" id="KW-0456">Lyase</keyword>
<evidence type="ECO:0000256" key="2">
    <source>
        <dbReference type="ARBA" id="ARBA00016314"/>
    </source>
</evidence>
<dbReference type="InterPro" id="IPR005551">
    <property type="entry name" value="CitX"/>
</dbReference>
<reference evidence="6" key="1">
    <citation type="submission" date="2017-09" db="EMBL/GenBank/DDBJ databases">
        <title>FDA dAtabase for Regulatory Grade micrObial Sequences (FDA-ARGOS): Supporting development and validation of Infectious Disease Dx tests.</title>
        <authorList>
            <person name="Minogue T."/>
            <person name="Wolcott M."/>
            <person name="Wasieloski L."/>
            <person name="Aguilar W."/>
            <person name="Moore D."/>
            <person name="Tallon L.J."/>
            <person name="Sadzewicz L."/>
            <person name="Ott S."/>
            <person name="Zhao X."/>
            <person name="Nagaraj S."/>
            <person name="Vavikolanu K."/>
            <person name="Aluvathingal J."/>
            <person name="Nadendla S."/>
            <person name="Sichtig H."/>
        </authorList>
    </citation>
    <scope>NUCLEOTIDE SEQUENCE</scope>
    <source>
        <strain evidence="6">FDAARGOS_387</strain>
    </source>
</reference>
<evidence type="ECO:0000256" key="5">
    <source>
        <dbReference type="ARBA" id="ARBA00048574"/>
    </source>
</evidence>
<dbReference type="Proteomes" id="UP000373449">
    <property type="component" value="Unassembled WGS sequence"/>
</dbReference>
<sequence length="176" mass="20315">MLNVHITLQQLLESREHRVARQRLILDRFGFPLVSVTVVQPGEVKNNSNSRFLMAIARQEIAAKLQESGYQILWQWHQNLATGPEALYSVKTDATALKSCCIELEEHHPLGRLWDIDVIDLDEKPVSRDMVDRLPRRCLICNADAHRCSRSREHSQDSLTDEISRRVSEFQQLSKC</sequence>
<dbReference type="GO" id="GO:0016829">
    <property type="term" value="F:lyase activity"/>
    <property type="evidence" value="ECO:0007669"/>
    <property type="project" value="UniProtKB-KW"/>
</dbReference>
<dbReference type="AlphaFoldDB" id="A0A2C6DME7"/>
<evidence type="ECO:0000313" key="9">
    <source>
        <dbReference type="Proteomes" id="UP000373449"/>
    </source>
</evidence>
<evidence type="ECO:0000256" key="4">
    <source>
        <dbReference type="ARBA" id="ARBA00022695"/>
    </source>
</evidence>
<keyword evidence="3" id="KW-0808">Transferase</keyword>
<comment type="catalytic activity">
    <reaction evidence="5">
        <text>apo-[citrate lyase ACP] + 2'-(5''-triphospho-alpha-D-ribosyl)-3'-dephospho-CoA = holo-[citrate lyase ACP] + diphosphate</text>
        <dbReference type="Rhea" id="RHEA:16333"/>
        <dbReference type="Rhea" id="RHEA-COMP:10157"/>
        <dbReference type="Rhea" id="RHEA-COMP:10158"/>
        <dbReference type="ChEBI" id="CHEBI:29999"/>
        <dbReference type="ChEBI" id="CHEBI:33019"/>
        <dbReference type="ChEBI" id="CHEBI:61378"/>
        <dbReference type="ChEBI" id="CHEBI:82683"/>
        <dbReference type="EC" id="2.7.7.61"/>
    </reaction>
</comment>
<dbReference type="GO" id="GO:0051191">
    <property type="term" value="P:prosthetic group biosynthetic process"/>
    <property type="evidence" value="ECO:0007669"/>
    <property type="project" value="InterPro"/>
</dbReference>
<dbReference type="Proteomes" id="UP000224974">
    <property type="component" value="Unassembled WGS sequence"/>
</dbReference>
<evidence type="ECO:0000256" key="3">
    <source>
        <dbReference type="ARBA" id="ARBA00022679"/>
    </source>
</evidence>
<dbReference type="RefSeq" id="WP_029096534.1">
    <property type="nucleotide sequence ID" value="NZ_CAADJA010000002.1"/>
</dbReference>
<name>A0A2C6DME7_9GAMM</name>
<reference evidence="8" key="2">
    <citation type="submission" date="2017-09" db="EMBL/GenBank/DDBJ databases">
        <title>FDA dAtabase for Regulatory Grade micrObial Sequences (FDA-ARGOS): Supporting development and validation of Infectious Disease Dx tests.</title>
        <authorList>
            <person name="Minogue T."/>
            <person name="Wolcott M."/>
            <person name="Wasieloski L."/>
            <person name="Aguilar W."/>
            <person name="Moore D."/>
            <person name="Tallon L."/>
            <person name="Sadzewicz L."/>
            <person name="Ott S."/>
            <person name="Zhao X."/>
            <person name="Nagaraj S."/>
            <person name="Vavikolanu K."/>
            <person name="Aluvathingal J."/>
            <person name="Nadendla S."/>
            <person name="Sichtig H."/>
        </authorList>
    </citation>
    <scope>NUCLEOTIDE SEQUENCE [LARGE SCALE GENOMIC DNA]</scope>
    <source>
        <strain evidence="8">FDAARGOS_387</strain>
    </source>
</reference>
<dbReference type="EMBL" id="CAADJA010000002">
    <property type="protein sequence ID" value="VFS48502.1"/>
    <property type="molecule type" value="Genomic_DNA"/>
</dbReference>
<evidence type="ECO:0000313" key="8">
    <source>
        <dbReference type="Proteomes" id="UP000224974"/>
    </source>
</evidence>